<proteinExistence type="predicted"/>
<dbReference type="Gene3D" id="3.90.840.10">
    <property type="entry name" value="Thiol-activated cytolysin superfamily/Thiol-activated cytolysin, alpha-beta domain"/>
    <property type="match status" value="1"/>
</dbReference>
<name>A0ABQ2D0J3_9DEIO</name>
<feature type="chain" id="PRO_5047124050" description="PLL-like beta propeller domain-containing protein" evidence="1">
    <location>
        <begin position="20"/>
        <end position="845"/>
    </location>
</feature>
<comment type="caution">
    <text evidence="3">The sequence shown here is derived from an EMBL/GenBank/DDBJ whole genome shotgun (WGS) entry which is preliminary data.</text>
</comment>
<dbReference type="Pfam" id="PF26607">
    <property type="entry name" value="DUF8189"/>
    <property type="match status" value="1"/>
</dbReference>
<dbReference type="SUPFAM" id="SSF56978">
    <property type="entry name" value="Perfringolysin"/>
    <property type="match status" value="1"/>
</dbReference>
<dbReference type="InterPro" id="IPR001869">
    <property type="entry name" value="Thiol_cytolysin"/>
</dbReference>
<evidence type="ECO:0000313" key="3">
    <source>
        <dbReference type="EMBL" id="GGJ39106.1"/>
    </source>
</evidence>
<keyword evidence="1" id="KW-0732">Signal</keyword>
<organism evidence="3 4">
    <name type="scientific">Deinococcus roseus</name>
    <dbReference type="NCBI Taxonomy" id="392414"/>
    <lineage>
        <taxon>Bacteria</taxon>
        <taxon>Thermotogati</taxon>
        <taxon>Deinococcota</taxon>
        <taxon>Deinococci</taxon>
        <taxon>Deinococcales</taxon>
        <taxon>Deinococcaceae</taxon>
        <taxon>Deinococcus</taxon>
    </lineage>
</organism>
<reference evidence="4" key="1">
    <citation type="journal article" date="2019" name="Int. J. Syst. Evol. Microbiol.">
        <title>The Global Catalogue of Microorganisms (GCM) 10K type strain sequencing project: providing services to taxonomists for standard genome sequencing and annotation.</title>
        <authorList>
            <consortium name="The Broad Institute Genomics Platform"/>
            <consortium name="The Broad Institute Genome Sequencing Center for Infectious Disease"/>
            <person name="Wu L."/>
            <person name="Ma J."/>
        </authorList>
    </citation>
    <scope>NUCLEOTIDE SEQUENCE [LARGE SCALE GENOMIC DNA]</scope>
    <source>
        <strain evidence="4">JCM 14370</strain>
    </source>
</reference>
<keyword evidence="4" id="KW-1185">Reference proteome</keyword>
<dbReference type="SUPFAM" id="SSF89372">
    <property type="entry name" value="Fucose-specific lectin"/>
    <property type="match status" value="2"/>
</dbReference>
<dbReference type="CDD" id="cd22954">
    <property type="entry name" value="PLL_lectin"/>
    <property type="match status" value="1"/>
</dbReference>
<sequence>MKGLLAGVLLFFGMGQAQQMESLGGVITSKPGCVSANAGQLDCFARGGDGALWQKSWTGTAWSDWVSRGGQFQDEPECVSWGVGRIDCFVKGNDQGLHHIWKEGNTWGTWESLAGQLAERPECLSTRPGEVSCIVKATNSSVYQKSWTGNRWTDWVPLSGTVLDVPECVSWGAGRIDCFARGTNSAQHHIYTPALDRWSGWEPLGGGLHSRSSCVTEGVNRISCFVRGGDRALYVQSWTGQRFTGWDRLDGALTSAPDCLRGFSGQTDCFFAADGGVMNRLTFTDQNHKSSLKTQSGALQGSPECVSWGAGRIDCFARGTSNDLLHWWYAENLDSTQMQKATLAVGQYPRDAKTPDAFFQALHEGPALQVVRAAGPSGLKEKGQSQETQQAPDGNYLCQVRQVSFSNTPEEFVTFEGAMGNLWLGNLAQGEGLKGGSFKGLSVPANQRQPLTLYLGGLNFAGNRETVNATASEVSTGIGNLLSRFKSTGLQAGAGTVFSKVTVSESLESSLIQAGFNASYLTASVKGSLEKRSSQKRNKVTGFFIQKVFQVALDTQGQTPASALFGTLTPISTLESLGASKELSYSNLPAYVSSIAYGRMVAVSMESNYTEDQMTAALEASYSGLFASATGRFKTDLKEVLQESSIEVKVLGGDEESAKRLIRSGQFADYFGVQSTPIETFRPISYTLRYIGNNDVAAVNKTTDFEIKECSASSVRLKPQFRFTLVVPDDKNYDDLYGSITVNGKSIYEVEENRNSPVYPMQTVQLGALPDLNVNFDQDQFIRINGLLMDHDSGPNDRVGHWDLNFNLREAANAYRAGQAFFEKTFRAYGEDDSIVDLTLRFDFR</sequence>
<accession>A0ABQ2D0J3</accession>
<evidence type="ECO:0000259" key="2">
    <source>
        <dbReference type="Pfam" id="PF26607"/>
    </source>
</evidence>
<dbReference type="Gene3D" id="2.120.10.70">
    <property type="entry name" value="Fucose-specific lectin"/>
    <property type="match status" value="2"/>
</dbReference>
<dbReference type="EMBL" id="BMOD01000009">
    <property type="protein sequence ID" value="GGJ39106.1"/>
    <property type="molecule type" value="Genomic_DNA"/>
</dbReference>
<dbReference type="InterPro" id="IPR058502">
    <property type="entry name" value="PLL-like_beta-prop"/>
</dbReference>
<dbReference type="Pfam" id="PF01289">
    <property type="entry name" value="Thiol_cytolysin"/>
    <property type="match status" value="1"/>
</dbReference>
<dbReference type="Gene3D" id="3.40.30.40">
    <property type="entry name" value="Perfringolysin"/>
    <property type="match status" value="1"/>
</dbReference>
<dbReference type="Proteomes" id="UP000632222">
    <property type="component" value="Unassembled WGS sequence"/>
</dbReference>
<dbReference type="RefSeq" id="WP_189003164.1">
    <property type="nucleotide sequence ID" value="NZ_BMOD01000009.1"/>
</dbReference>
<evidence type="ECO:0000313" key="4">
    <source>
        <dbReference type="Proteomes" id="UP000632222"/>
    </source>
</evidence>
<feature type="domain" description="PLL-like beta propeller" evidence="2">
    <location>
        <begin position="21"/>
        <end position="268"/>
    </location>
</feature>
<dbReference type="InterPro" id="IPR036363">
    <property type="entry name" value="Thiol_cytolysin_ab_sf"/>
</dbReference>
<protein>
    <recommendedName>
        <fullName evidence="2">PLL-like beta propeller domain-containing protein</fullName>
    </recommendedName>
</protein>
<evidence type="ECO:0000256" key="1">
    <source>
        <dbReference type="SAM" id="SignalP"/>
    </source>
</evidence>
<dbReference type="PRINTS" id="PR01400">
    <property type="entry name" value="TACYTOLYSIN"/>
</dbReference>
<feature type="signal peptide" evidence="1">
    <location>
        <begin position="1"/>
        <end position="19"/>
    </location>
</feature>
<gene>
    <name evidence="3" type="ORF">GCM10008938_26390</name>
</gene>
<dbReference type="Gene3D" id="3.30.1040.20">
    <property type="match status" value="1"/>
</dbReference>
<dbReference type="InterPro" id="IPR036359">
    <property type="entry name" value="Thiol_cytolysin_sf"/>
</dbReference>